<dbReference type="InterPro" id="IPR050738">
    <property type="entry name" value="Sulfatase"/>
</dbReference>
<dbReference type="InterPro" id="IPR024607">
    <property type="entry name" value="Sulfatase_CS"/>
</dbReference>
<dbReference type="Gene3D" id="3.40.720.10">
    <property type="entry name" value="Alkaline Phosphatase, subunit A"/>
    <property type="match status" value="1"/>
</dbReference>
<dbReference type="GO" id="GO:0004065">
    <property type="term" value="F:arylsulfatase activity"/>
    <property type="evidence" value="ECO:0007669"/>
    <property type="project" value="TreeGrafter"/>
</dbReference>
<evidence type="ECO:0000256" key="3">
    <source>
        <dbReference type="ARBA" id="ARBA00022801"/>
    </source>
</evidence>
<dbReference type="EMBL" id="JAENIL010000009">
    <property type="protein sequence ID" value="MBK1876493.1"/>
    <property type="molecule type" value="Genomic_DNA"/>
</dbReference>
<evidence type="ECO:0000256" key="1">
    <source>
        <dbReference type="ARBA" id="ARBA00008779"/>
    </source>
</evidence>
<dbReference type="GO" id="GO:0046872">
    <property type="term" value="F:metal ion binding"/>
    <property type="evidence" value="ECO:0007669"/>
    <property type="project" value="UniProtKB-KW"/>
</dbReference>
<keyword evidence="2" id="KW-0479">Metal-binding</keyword>
<comment type="caution">
    <text evidence="7">The sequence shown here is derived from an EMBL/GenBank/DDBJ whole genome shotgun (WGS) entry which is preliminary data.</text>
</comment>
<organism evidence="7 8">
    <name type="scientific">Pelagicoccus mobilis</name>
    <dbReference type="NCBI Taxonomy" id="415221"/>
    <lineage>
        <taxon>Bacteria</taxon>
        <taxon>Pseudomonadati</taxon>
        <taxon>Verrucomicrobiota</taxon>
        <taxon>Opitutia</taxon>
        <taxon>Puniceicoccales</taxon>
        <taxon>Pelagicoccaceae</taxon>
        <taxon>Pelagicoccus</taxon>
    </lineage>
</organism>
<dbReference type="Gene3D" id="3.30.1120.10">
    <property type="match status" value="1"/>
</dbReference>
<dbReference type="Pfam" id="PF00884">
    <property type="entry name" value="Sulfatase"/>
    <property type="match status" value="1"/>
</dbReference>
<comment type="similarity">
    <text evidence="1">Belongs to the sulfatase family.</text>
</comment>
<keyword evidence="4" id="KW-0106">Calcium</keyword>
<keyword evidence="5" id="KW-0732">Signal</keyword>
<evidence type="ECO:0000256" key="5">
    <source>
        <dbReference type="SAM" id="SignalP"/>
    </source>
</evidence>
<dbReference type="RefSeq" id="WP_200354710.1">
    <property type="nucleotide sequence ID" value="NZ_JAENIL010000009.1"/>
</dbReference>
<feature type="chain" id="PRO_5037313742" evidence="5">
    <location>
        <begin position="20"/>
        <end position="540"/>
    </location>
</feature>
<name>A0A934RU62_9BACT</name>
<proteinExistence type="inferred from homology"/>
<evidence type="ECO:0000313" key="7">
    <source>
        <dbReference type="EMBL" id="MBK1876493.1"/>
    </source>
</evidence>
<dbReference type="InterPro" id="IPR000917">
    <property type="entry name" value="Sulfatase_N"/>
</dbReference>
<dbReference type="InterPro" id="IPR017850">
    <property type="entry name" value="Alkaline_phosphatase_core_sf"/>
</dbReference>
<evidence type="ECO:0000313" key="8">
    <source>
        <dbReference type="Proteomes" id="UP000617628"/>
    </source>
</evidence>
<dbReference type="SUPFAM" id="SSF53649">
    <property type="entry name" value="Alkaline phosphatase-like"/>
    <property type="match status" value="1"/>
</dbReference>
<dbReference type="PANTHER" id="PTHR42693:SF53">
    <property type="entry name" value="ENDO-4-O-SULFATASE"/>
    <property type="match status" value="1"/>
</dbReference>
<dbReference type="PANTHER" id="PTHR42693">
    <property type="entry name" value="ARYLSULFATASE FAMILY MEMBER"/>
    <property type="match status" value="1"/>
</dbReference>
<protein>
    <submittedName>
        <fullName evidence="7">Sulfatase-like hydrolase/transferase</fullName>
    </submittedName>
</protein>
<evidence type="ECO:0000259" key="6">
    <source>
        <dbReference type="Pfam" id="PF00884"/>
    </source>
</evidence>
<reference evidence="7" key="1">
    <citation type="submission" date="2021-01" db="EMBL/GenBank/DDBJ databases">
        <title>Modified the classification status of verrucomicrobia.</title>
        <authorList>
            <person name="Feng X."/>
        </authorList>
    </citation>
    <scope>NUCLEOTIDE SEQUENCE</scope>
    <source>
        <strain evidence="7">KCTC 13126</strain>
    </source>
</reference>
<dbReference type="PROSITE" id="PS00523">
    <property type="entry name" value="SULFATASE_1"/>
    <property type="match status" value="1"/>
</dbReference>
<evidence type="ECO:0000256" key="4">
    <source>
        <dbReference type="ARBA" id="ARBA00022837"/>
    </source>
</evidence>
<feature type="signal peptide" evidence="5">
    <location>
        <begin position="1"/>
        <end position="19"/>
    </location>
</feature>
<evidence type="ECO:0000256" key="2">
    <source>
        <dbReference type="ARBA" id="ARBA00022723"/>
    </source>
</evidence>
<keyword evidence="3 7" id="KW-0378">Hydrolase</keyword>
<accession>A0A934RU62</accession>
<dbReference type="Proteomes" id="UP000617628">
    <property type="component" value="Unassembled WGS sequence"/>
</dbReference>
<gene>
    <name evidence="7" type="ORF">JIN87_06400</name>
</gene>
<feature type="domain" description="Sulfatase N-terminal" evidence="6">
    <location>
        <begin position="25"/>
        <end position="396"/>
    </location>
</feature>
<dbReference type="AlphaFoldDB" id="A0A934RU62"/>
<keyword evidence="8" id="KW-1185">Reference proteome</keyword>
<sequence>MKTVTIILAIFATALSLIAENAERPNILLIVTDDQSPFAEPYPGKREPDSWGAYGANVYSPHVDELASEGMIFGDANAASPVCGPSRYSFLTGRYASRCEGPRFLELFPKGEMARPGNVIELEEDRSNVARVLKTGGYRTAFVGKSHLIRHDAIHGPKRWDRKGLRSYGLDDDPFDPRVSAAMEHNNGVWTGWMQKFGWDYVNGFYTANLKEQYNREAEVHNLEWTTRAALQFLDTVEEEDDPFFLYFSTTLPHGPNPWVKDKQTGKYKYSMDADPRITAEGIKEYDYSFMPERSELVETVVEKGFPEDTAYLSWMDAGVGALMQKLEDVGVAENTLVILISDHGAWRTGKATLHEGGMRVPMIVRWPGKVKEGSRFDGLVSLVDLVPTFYEVAGVEDSESLDGKSLTPVFDSNGETRIHETIFSEIGYARGVKTERWKYIAVRYPKHVQEQIARGERFPEYQGPKRDLPYLTRNSHLGYHAAQTNPHYFDKDQLYDLHADPMEEKNIAASNPEVVEAMKAKLSEYLRTFEERPFGEFSE</sequence>